<dbReference type="Proteomes" id="UP000734854">
    <property type="component" value="Unassembled WGS sequence"/>
</dbReference>
<evidence type="ECO:0000313" key="3">
    <source>
        <dbReference type="EMBL" id="KAG6506181.1"/>
    </source>
</evidence>
<dbReference type="PANTHER" id="PTHR21563">
    <property type="entry name" value="ZINC FINGER C3H1 DOMAIN-CONTAINING PROTEIN"/>
    <property type="match status" value="1"/>
</dbReference>
<dbReference type="InterPro" id="IPR039278">
    <property type="entry name" value="Red1"/>
</dbReference>
<feature type="region of interest" description="Disordered" evidence="1">
    <location>
        <begin position="666"/>
        <end position="708"/>
    </location>
</feature>
<feature type="region of interest" description="Disordered" evidence="1">
    <location>
        <begin position="1"/>
        <end position="38"/>
    </location>
</feature>
<feature type="domain" description="Putative zinc-finger" evidence="2">
    <location>
        <begin position="929"/>
        <end position="949"/>
    </location>
</feature>
<feature type="compositionally biased region" description="Low complexity" evidence="1">
    <location>
        <begin position="10"/>
        <end position="31"/>
    </location>
</feature>
<dbReference type="GO" id="GO:0005634">
    <property type="term" value="C:nucleus"/>
    <property type="evidence" value="ECO:0007669"/>
    <property type="project" value="TreeGrafter"/>
</dbReference>
<feature type="region of interest" description="Disordered" evidence="1">
    <location>
        <begin position="274"/>
        <end position="330"/>
    </location>
</feature>
<dbReference type="InterPro" id="IPR019607">
    <property type="entry name" value="Putative_zinc-finger_domain"/>
</dbReference>
<protein>
    <recommendedName>
        <fullName evidence="2">Putative zinc-finger domain-containing protein</fullName>
    </recommendedName>
</protein>
<feature type="compositionally biased region" description="Basic and acidic residues" evidence="1">
    <location>
        <begin position="301"/>
        <end position="314"/>
    </location>
</feature>
<proteinExistence type="predicted"/>
<gene>
    <name evidence="3" type="ORF">ZIOFF_031499</name>
</gene>
<dbReference type="GO" id="GO:0000178">
    <property type="term" value="C:exosome (RNase complex)"/>
    <property type="evidence" value="ECO:0007669"/>
    <property type="project" value="TreeGrafter"/>
</dbReference>
<dbReference type="GO" id="GO:0006396">
    <property type="term" value="P:RNA processing"/>
    <property type="evidence" value="ECO:0007669"/>
    <property type="project" value="InterPro"/>
</dbReference>
<organism evidence="3 4">
    <name type="scientific">Zingiber officinale</name>
    <name type="common">Ginger</name>
    <name type="synonym">Amomum zingiber</name>
    <dbReference type="NCBI Taxonomy" id="94328"/>
    <lineage>
        <taxon>Eukaryota</taxon>
        <taxon>Viridiplantae</taxon>
        <taxon>Streptophyta</taxon>
        <taxon>Embryophyta</taxon>
        <taxon>Tracheophyta</taxon>
        <taxon>Spermatophyta</taxon>
        <taxon>Magnoliopsida</taxon>
        <taxon>Liliopsida</taxon>
        <taxon>Zingiberales</taxon>
        <taxon>Zingiberaceae</taxon>
        <taxon>Zingiber</taxon>
    </lineage>
</organism>
<dbReference type="InterPro" id="IPR011990">
    <property type="entry name" value="TPR-like_helical_dom_sf"/>
</dbReference>
<keyword evidence="4" id="KW-1185">Reference proteome</keyword>
<evidence type="ECO:0000259" key="2">
    <source>
        <dbReference type="Pfam" id="PF10650"/>
    </source>
</evidence>
<dbReference type="Gene3D" id="1.25.40.10">
    <property type="entry name" value="Tetratricopeptide repeat domain"/>
    <property type="match status" value="1"/>
</dbReference>
<name>A0A8J5LAU5_ZINOF</name>
<feature type="compositionally biased region" description="Polar residues" evidence="1">
    <location>
        <begin position="690"/>
        <end position="704"/>
    </location>
</feature>
<comment type="caution">
    <text evidence="3">The sequence shown here is derived from an EMBL/GenBank/DDBJ whole genome shotgun (WGS) entry which is preliminary data.</text>
</comment>
<evidence type="ECO:0000313" key="4">
    <source>
        <dbReference type="Proteomes" id="UP000734854"/>
    </source>
</evidence>
<dbReference type="PANTHER" id="PTHR21563:SF3">
    <property type="entry name" value="ZINC FINGER C3H1 DOMAIN-CONTAINING PROTEIN"/>
    <property type="match status" value="1"/>
</dbReference>
<evidence type="ECO:0000256" key="1">
    <source>
        <dbReference type="SAM" id="MobiDB-lite"/>
    </source>
</evidence>
<reference evidence="3 4" key="1">
    <citation type="submission" date="2020-08" db="EMBL/GenBank/DDBJ databases">
        <title>Plant Genome Project.</title>
        <authorList>
            <person name="Zhang R.-G."/>
        </authorList>
    </citation>
    <scope>NUCLEOTIDE SEQUENCE [LARGE SCALE GENOMIC DNA]</scope>
    <source>
        <tissue evidence="3">Rhizome</tissue>
    </source>
</reference>
<dbReference type="InterPro" id="IPR003107">
    <property type="entry name" value="HAT"/>
</dbReference>
<accession>A0A8J5LAU5</accession>
<sequence>MVDASDLPWSNSAAPARAFSPASPSSKSPNAGEGEIPAGENAVGFRVYSPHLPDSDQLSRSLFLGNSSTKPNRKFHTYNKKYYSKALRTKQLPFKSSNNRTLSWHKDDNLVIRFSDDDSGTDSRDSKSVAAMEKNDHAARLIKFKMPMSSSQRQEIPQQSTQHGPRFMSKKGVAGPMFSSVGKINGSNFGNQMTSSSEKVEHIQKQIAALKTSIRQVHGHHQDTSSADTVAESLHHKISRENEFKAQTKTLFQKKDIVTGFTNKHFEQLNEKLDNQAMNSDGAKTANAERLSLGVRPTKRLRVDKPLEPVHASDDPLQLQKHSDTHLGGSDQLLLKGQSGLFAVRSGRSYDETNKTLSLNNEGIDGKHGQMYENATISTKVPHIGLKDNKIIMPLSCAPLSSYSDPDMNSKPETKNDITVDASCNYAKYAKGPALLASELLDQSSYLAQPAPGLEKPEKIPTNSSIDKLIEFFWTSLLRSGQCVCKSDQIILFCDTHMTWHSDCAMPDLEVITTELWNLHIMHMASNMVVRIPEWGIFSLESLLELEELQDKELEKAQEFRQRCELEERLALKSYRKAQKDLINANERCAVLYRNRETISTKLQNLMLESSNFVWQSSKQDHGGCVHSRLGYHVPAEGQTSELLYERSNRGLLEDTSLDVSLRMTHRHGSCSNQYSESDDSTSDHRDKSTTNGLSSPASSPNMSTDDDRENLVLDKREVVSNLACSPNVDSHADVTSDLDVRKEGNSQDYDLEAALRSKLVAKFGMRTFCKSDGMSSVPCEVDQAVVKNEKRSNTSANQQIQQQMIIQNSNSEGLFRAEGIMNLSSVKHCGQSQQNEFSYEVEGGSSFLKGSYWLVCQPILSPSSSILHNVLPLLKFNVSAYPNGRTEEKDARPKSQKVICKPDKTDDSTNVSGVSSSCDNSIDFFLPFCMFELRGKCNNDECPWQHVKQNSKRSLKRGLLVTHNSDSYFSALTAEMSQGGLEPSHGLSKSFLPIPSYYIGASLVKPEPHFYHSILARSTWKYWQLGFSASFPIPLSFQRIHSQDVPLLQIGDGVMSDYDSWSRHSWYLQSHDAKMKKIIQGLPDSDQSLELALNLFCGKFYKSEIKKAFTVLSRAIESHPTSAVLWVIYLHIFYMKEEGIGKDDMFLHAVQHNPSSYELWLMYINSRVKLDDRLNAYKNALKTLCQAKVVCDKGKRNRSAHVLDIFLQMLDCLCMCGNVDKALWRIYQLVPSSDSELSSDSMLPDLLFSLTVPDQCIFWICCIYVVMYKKVPQEVVHNFELEKDFLFRLEWPFIQLSIEETNMVGDLMKLAIEKVGVDVDKAPQGRDRAAQRSLHVLAVCHVRLAATLNGFQHSEELLVNYFEIYPTCLELLLLTVRSHENCKFDVFWQSFQEILHSWPTEVPGIQCLWNQCIEHVLLQGNDCAEKLIEHWFQQFGELNYPGFRILGNKNAGLCRPSKQQFIVESAVDHTEVDENMFALLNLSLHRLSKNDVEGAFSAVDDALKLCSAKYFGHCIREHTAISLLKQSEFQNNTCLTMLPLLSNYVVDTRFLPKPELLSRQYYKSIKKPRVRQLIDEIMGSVPANFSLLNSVLEVCYGPTFLPETMEPRELVDFVETLMELAPANYQLALSVYRFTARSFCDAGVAYNGIIFWASSILVNSIFQSVPAAPENIWIEAADLLGNSDARGVADRFYQQALSVYPFSLLLWKSYLHFAKLTEKTDVLIEAARERGLENSIVPDF</sequence>
<dbReference type="SMART" id="SM00386">
    <property type="entry name" value="HAT"/>
    <property type="match status" value="3"/>
</dbReference>
<dbReference type="Pfam" id="PF10650">
    <property type="entry name" value="zf-C3H1"/>
    <property type="match status" value="1"/>
</dbReference>
<dbReference type="EMBL" id="JACMSC010000009">
    <property type="protein sequence ID" value="KAG6506181.1"/>
    <property type="molecule type" value="Genomic_DNA"/>
</dbReference>